<keyword evidence="1" id="KW-0472">Membrane</keyword>
<reference evidence="2" key="1">
    <citation type="submission" date="2020-05" db="EMBL/GenBank/DDBJ databases">
        <title>Mycena genomes resolve the evolution of fungal bioluminescence.</title>
        <authorList>
            <person name="Tsai I.J."/>
        </authorList>
    </citation>
    <scope>NUCLEOTIDE SEQUENCE</scope>
    <source>
        <strain evidence="2">160909Yilan</strain>
    </source>
</reference>
<organism evidence="2 3">
    <name type="scientific">Mycena sanguinolenta</name>
    <dbReference type="NCBI Taxonomy" id="230812"/>
    <lineage>
        <taxon>Eukaryota</taxon>
        <taxon>Fungi</taxon>
        <taxon>Dikarya</taxon>
        <taxon>Basidiomycota</taxon>
        <taxon>Agaricomycotina</taxon>
        <taxon>Agaricomycetes</taxon>
        <taxon>Agaricomycetidae</taxon>
        <taxon>Agaricales</taxon>
        <taxon>Marasmiineae</taxon>
        <taxon>Mycenaceae</taxon>
        <taxon>Mycena</taxon>
    </lineage>
</organism>
<proteinExistence type="predicted"/>
<protein>
    <submittedName>
        <fullName evidence="2">Polyketide beta-ketoacyl-synthase</fullName>
    </submittedName>
</protein>
<accession>A0A8H6ZGW1</accession>
<evidence type="ECO:0000256" key="1">
    <source>
        <dbReference type="SAM" id="Phobius"/>
    </source>
</evidence>
<keyword evidence="3" id="KW-1185">Reference proteome</keyword>
<dbReference type="EMBL" id="JACAZH010000001">
    <property type="protein sequence ID" value="KAF7377294.1"/>
    <property type="molecule type" value="Genomic_DNA"/>
</dbReference>
<evidence type="ECO:0000313" key="3">
    <source>
        <dbReference type="Proteomes" id="UP000623467"/>
    </source>
</evidence>
<evidence type="ECO:0000313" key="2">
    <source>
        <dbReference type="EMBL" id="KAF7377294.1"/>
    </source>
</evidence>
<comment type="caution">
    <text evidence="2">The sequence shown here is derived from an EMBL/GenBank/DDBJ whole genome shotgun (WGS) entry which is preliminary data.</text>
</comment>
<sequence>MASNQPPAIMTSSAFRYAVLVVLSVVIIMGASMYYRTHAYRRHHPHIQIVVREAGLAAPSVAAHDWGPKPKLFDVYLGAAREKPESEWDEIRPISVTPDAVDSSGASSLARICLMIQMPLSRPLKAREALPDDEARLPHLEIGQSDVNVLLKDVKSLRSSSDEKG</sequence>
<keyword evidence="1" id="KW-0812">Transmembrane</keyword>
<keyword evidence="1" id="KW-1133">Transmembrane helix</keyword>
<dbReference type="AlphaFoldDB" id="A0A8H6ZGW1"/>
<feature type="transmembrane region" description="Helical" evidence="1">
    <location>
        <begin position="14"/>
        <end position="35"/>
    </location>
</feature>
<name>A0A8H6ZGW1_9AGAR</name>
<dbReference type="Proteomes" id="UP000623467">
    <property type="component" value="Unassembled WGS sequence"/>
</dbReference>
<gene>
    <name evidence="2" type="ORF">MSAN_00149800</name>
</gene>
<dbReference type="OrthoDB" id="3017732at2759"/>